<dbReference type="Proteomes" id="UP000233387">
    <property type="component" value="Unassembled WGS sequence"/>
</dbReference>
<gene>
    <name evidence="2" type="ORF">Rain11_0553</name>
</gene>
<name>A0A2N3IJF2_9BACT</name>
<reference evidence="2 3" key="1">
    <citation type="submission" date="2017-06" db="EMBL/GenBank/DDBJ databases">
        <title>Raineya orbicola gen. nov., sp. nov. a slightly thermophilic bacterium of the phylum Bacteroidetes and the description of Raineyaceae fam. nov.</title>
        <authorList>
            <person name="Albuquerque L."/>
            <person name="Polonia A.R.M."/>
            <person name="Barroso C."/>
            <person name="Froufe H.J.C."/>
            <person name="Lage O."/>
            <person name="Lobo-Da-Cunha A."/>
            <person name="Egas C."/>
            <person name="Da Costa M.S."/>
        </authorList>
    </citation>
    <scope>NUCLEOTIDE SEQUENCE [LARGE SCALE GENOMIC DNA]</scope>
    <source>
        <strain evidence="2 3">SPSPC-11</strain>
    </source>
</reference>
<keyword evidence="1" id="KW-0732">Signal</keyword>
<dbReference type="RefSeq" id="WP_101357809.1">
    <property type="nucleotide sequence ID" value="NZ_NKXO01000006.1"/>
</dbReference>
<comment type="caution">
    <text evidence="2">The sequence shown here is derived from an EMBL/GenBank/DDBJ whole genome shotgun (WGS) entry which is preliminary data.</text>
</comment>
<keyword evidence="3" id="KW-1185">Reference proteome</keyword>
<organism evidence="2 3">
    <name type="scientific">Raineya orbicola</name>
    <dbReference type="NCBI Taxonomy" id="2016530"/>
    <lineage>
        <taxon>Bacteria</taxon>
        <taxon>Pseudomonadati</taxon>
        <taxon>Bacteroidota</taxon>
        <taxon>Cytophagia</taxon>
        <taxon>Cytophagales</taxon>
        <taxon>Raineyaceae</taxon>
        <taxon>Raineya</taxon>
    </lineage>
</organism>
<protein>
    <recommendedName>
        <fullName evidence="4">Lipocalin-like domain-containing protein</fullName>
    </recommendedName>
</protein>
<feature type="chain" id="PRO_5014917296" description="Lipocalin-like domain-containing protein" evidence="1">
    <location>
        <begin position="18"/>
        <end position="144"/>
    </location>
</feature>
<proteinExistence type="predicted"/>
<dbReference type="AlphaFoldDB" id="A0A2N3IJF2"/>
<evidence type="ECO:0000256" key="1">
    <source>
        <dbReference type="SAM" id="SignalP"/>
    </source>
</evidence>
<dbReference type="EMBL" id="NKXO01000006">
    <property type="protein sequence ID" value="PKQ70470.1"/>
    <property type="molecule type" value="Genomic_DNA"/>
</dbReference>
<dbReference type="OrthoDB" id="1191173at2"/>
<feature type="signal peptide" evidence="1">
    <location>
        <begin position="1"/>
        <end position="17"/>
    </location>
</feature>
<evidence type="ECO:0000313" key="2">
    <source>
        <dbReference type="EMBL" id="PKQ70470.1"/>
    </source>
</evidence>
<evidence type="ECO:0000313" key="3">
    <source>
        <dbReference type="Proteomes" id="UP000233387"/>
    </source>
</evidence>
<sequence length="144" mass="16564">MRILLALFFCLPMGLYAQNDKSFWVAGVWKVEKIEMIHLEPIIAKATPEKKKQIEDELKLMAQSASFEFNRNGNYSAVFSGAKEIGKWKLNAYASKLIKEQQNPDGSFQKPDEVGIEQLTKNSMVLLNDYETGEIIRMYLRKVK</sequence>
<accession>A0A2N3IJF2</accession>
<evidence type="ECO:0008006" key="4">
    <source>
        <dbReference type="Google" id="ProtNLM"/>
    </source>
</evidence>